<keyword evidence="9 10" id="KW-0807">Transducer</keyword>
<evidence type="ECO:0000256" key="5">
    <source>
        <dbReference type="ARBA" id="ARBA00022989"/>
    </source>
</evidence>
<dbReference type="Proteomes" id="UP000440578">
    <property type="component" value="Unassembled WGS sequence"/>
</dbReference>
<dbReference type="PANTHER" id="PTHR24247">
    <property type="entry name" value="5-HYDROXYTRYPTAMINE RECEPTOR"/>
    <property type="match status" value="1"/>
</dbReference>
<accession>A0A6A4W4Q9</accession>
<keyword evidence="6 10" id="KW-0297">G-protein coupled receptor</keyword>
<feature type="transmembrane region" description="Helical" evidence="11">
    <location>
        <begin position="135"/>
        <end position="156"/>
    </location>
</feature>
<dbReference type="GO" id="GO:0007197">
    <property type="term" value="P:adenylate cyclase-inhibiting G protein-coupled acetylcholine receptor signaling pathway"/>
    <property type="evidence" value="ECO:0007669"/>
    <property type="project" value="TreeGrafter"/>
</dbReference>
<dbReference type="PROSITE" id="PS00237">
    <property type="entry name" value="G_PROTEIN_RECEP_F1_1"/>
    <property type="match status" value="1"/>
</dbReference>
<dbReference type="GO" id="GO:0007187">
    <property type="term" value="P:G protein-coupled receptor signaling pathway, coupled to cyclic nucleotide second messenger"/>
    <property type="evidence" value="ECO:0007669"/>
    <property type="project" value="TreeGrafter"/>
</dbReference>
<evidence type="ECO:0000256" key="3">
    <source>
        <dbReference type="ARBA" id="ARBA00022475"/>
    </source>
</evidence>
<evidence type="ECO:0000256" key="2">
    <source>
        <dbReference type="ARBA" id="ARBA00010663"/>
    </source>
</evidence>
<dbReference type="SUPFAM" id="SSF81321">
    <property type="entry name" value="Family A G protein-coupled receptor-like"/>
    <property type="match status" value="1"/>
</dbReference>
<reference evidence="13 14" key="1">
    <citation type="submission" date="2019-07" db="EMBL/GenBank/DDBJ databases">
        <title>Draft genome assembly of a fouling barnacle, Amphibalanus amphitrite (Darwin, 1854): The first reference genome for Thecostraca.</title>
        <authorList>
            <person name="Kim W."/>
        </authorList>
    </citation>
    <scope>NUCLEOTIDE SEQUENCE [LARGE SCALE GENOMIC DNA]</scope>
    <source>
        <strain evidence="13">SNU_AA5</strain>
        <tissue evidence="13">Soma without cirri and trophi</tissue>
    </source>
</reference>
<dbReference type="PRINTS" id="PR00237">
    <property type="entry name" value="GPCRRHODOPSN"/>
</dbReference>
<dbReference type="InterPro" id="IPR017452">
    <property type="entry name" value="GPCR_Rhodpsn_7TM"/>
</dbReference>
<dbReference type="EMBL" id="VIIS01001454">
    <property type="protein sequence ID" value="KAF0297972.1"/>
    <property type="molecule type" value="Genomic_DNA"/>
</dbReference>
<dbReference type="GO" id="GO:0005886">
    <property type="term" value="C:plasma membrane"/>
    <property type="evidence" value="ECO:0007669"/>
    <property type="project" value="UniProtKB-SubCell"/>
</dbReference>
<feature type="transmembrane region" description="Helical" evidence="11">
    <location>
        <begin position="61"/>
        <end position="85"/>
    </location>
</feature>
<dbReference type="InterPro" id="IPR000995">
    <property type="entry name" value="Musac_Ach_rcpt"/>
</dbReference>
<evidence type="ECO:0000313" key="14">
    <source>
        <dbReference type="Proteomes" id="UP000440578"/>
    </source>
</evidence>
<keyword evidence="8 10" id="KW-0675">Receptor</keyword>
<feature type="transmembrane region" description="Helical" evidence="11">
    <location>
        <begin position="97"/>
        <end position="123"/>
    </location>
</feature>
<evidence type="ECO:0000256" key="11">
    <source>
        <dbReference type="SAM" id="Phobius"/>
    </source>
</evidence>
<dbReference type="InterPro" id="IPR000276">
    <property type="entry name" value="GPCR_Rhodpsn"/>
</dbReference>
<comment type="subcellular location">
    <subcellularLocation>
        <location evidence="1">Cell membrane</location>
        <topology evidence="1">Multi-pass membrane protein</topology>
    </subcellularLocation>
</comment>
<evidence type="ECO:0000256" key="6">
    <source>
        <dbReference type="ARBA" id="ARBA00023040"/>
    </source>
</evidence>
<dbReference type="Gene3D" id="1.20.1070.10">
    <property type="entry name" value="Rhodopsin 7-helix transmembrane proteins"/>
    <property type="match status" value="1"/>
</dbReference>
<dbReference type="OrthoDB" id="10071887at2759"/>
<evidence type="ECO:0000259" key="12">
    <source>
        <dbReference type="PROSITE" id="PS50262"/>
    </source>
</evidence>
<evidence type="ECO:0000256" key="7">
    <source>
        <dbReference type="ARBA" id="ARBA00023136"/>
    </source>
</evidence>
<evidence type="ECO:0000256" key="1">
    <source>
        <dbReference type="ARBA" id="ARBA00004651"/>
    </source>
</evidence>
<comment type="similarity">
    <text evidence="2 10">Belongs to the G-protein coupled receptor 1 family.</text>
</comment>
<keyword evidence="14" id="KW-1185">Reference proteome</keyword>
<dbReference type="GO" id="GO:0045202">
    <property type="term" value="C:synapse"/>
    <property type="evidence" value="ECO:0007669"/>
    <property type="project" value="TreeGrafter"/>
</dbReference>
<comment type="caution">
    <text evidence="13">The sequence shown here is derived from an EMBL/GenBank/DDBJ whole genome shotgun (WGS) entry which is preliminary data.</text>
</comment>
<protein>
    <submittedName>
        <fullName evidence="13">Muscarinic acetylcholine receptor DM1</fullName>
    </submittedName>
</protein>
<feature type="domain" description="G-protein coupled receptors family 1 profile" evidence="12">
    <location>
        <begin position="77"/>
        <end position="274"/>
    </location>
</feature>
<dbReference type="Pfam" id="PF00001">
    <property type="entry name" value="7tm_1"/>
    <property type="match status" value="1"/>
</dbReference>
<keyword evidence="4 10" id="KW-0812">Transmembrane</keyword>
<evidence type="ECO:0000256" key="10">
    <source>
        <dbReference type="RuleBase" id="RU000688"/>
    </source>
</evidence>
<evidence type="ECO:0000256" key="8">
    <source>
        <dbReference type="ARBA" id="ARBA00023170"/>
    </source>
</evidence>
<sequence length="274" mass="30406">MNFDNKHGGSCGGPAMELEPVPASWLTAAPPPAAADGLVNGSAAANATAAGGGFYSVTQTVLLILVTSVLVSVTVVGNIMVMVSFHIDKQLQTISNYFLFSLAVADFAIGLISMPLFTVYQVMGRWVMGPVVCDTWLALDYLASNASVLNLLIISFDRYFSVTRPLTYRARRTNRRAAAMIACAWGISLVLWPPWIYAWPYIEGRRTVPPDECYIQFLQTNHYWTFGTAIAAFYLPVLIMCGLYYRIWLETEQRQRDLTHLQAGKNSSRRSNTR</sequence>
<feature type="transmembrane region" description="Helical" evidence="11">
    <location>
        <begin position="177"/>
        <end position="202"/>
    </location>
</feature>
<dbReference type="AlphaFoldDB" id="A0A6A4W4Q9"/>
<evidence type="ECO:0000313" key="13">
    <source>
        <dbReference type="EMBL" id="KAF0297972.1"/>
    </source>
</evidence>
<gene>
    <name evidence="13" type="primary">mAChR-A_2</name>
    <name evidence="13" type="ORF">FJT64_004650</name>
</gene>
<evidence type="ECO:0000256" key="9">
    <source>
        <dbReference type="ARBA" id="ARBA00023224"/>
    </source>
</evidence>
<name>A0A6A4W4Q9_AMPAM</name>
<dbReference type="GO" id="GO:0016907">
    <property type="term" value="F:G protein-coupled acetylcholine receptor activity"/>
    <property type="evidence" value="ECO:0007669"/>
    <property type="project" value="InterPro"/>
</dbReference>
<keyword evidence="7 11" id="KW-0472">Membrane</keyword>
<feature type="transmembrane region" description="Helical" evidence="11">
    <location>
        <begin position="222"/>
        <end position="245"/>
    </location>
</feature>
<dbReference type="GO" id="GO:0030425">
    <property type="term" value="C:dendrite"/>
    <property type="evidence" value="ECO:0007669"/>
    <property type="project" value="TreeGrafter"/>
</dbReference>
<keyword evidence="5 11" id="KW-1133">Transmembrane helix</keyword>
<keyword evidence="3" id="KW-1003">Cell membrane</keyword>
<dbReference type="PRINTS" id="PR00243">
    <property type="entry name" value="MUSCARINICR"/>
</dbReference>
<evidence type="ECO:0000256" key="4">
    <source>
        <dbReference type="ARBA" id="ARBA00022692"/>
    </source>
</evidence>
<dbReference type="GO" id="GO:0004993">
    <property type="term" value="F:G protein-coupled serotonin receptor activity"/>
    <property type="evidence" value="ECO:0007669"/>
    <property type="project" value="TreeGrafter"/>
</dbReference>
<dbReference type="PROSITE" id="PS50262">
    <property type="entry name" value="G_PROTEIN_RECEP_F1_2"/>
    <property type="match status" value="1"/>
</dbReference>
<organism evidence="13 14">
    <name type="scientific">Amphibalanus amphitrite</name>
    <name type="common">Striped barnacle</name>
    <name type="synonym">Balanus amphitrite</name>
    <dbReference type="NCBI Taxonomy" id="1232801"/>
    <lineage>
        <taxon>Eukaryota</taxon>
        <taxon>Metazoa</taxon>
        <taxon>Ecdysozoa</taxon>
        <taxon>Arthropoda</taxon>
        <taxon>Crustacea</taxon>
        <taxon>Multicrustacea</taxon>
        <taxon>Cirripedia</taxon>
        <taxon>Thoracica</taxon>
        <taxon>Thoracicalcarea</taxon>
        <taxon>Balanomorpha</taxon>
        <taxon>Balanoidea</taxon>
        <taxon>Balanidae</taxon>
        <taxon>Amphibalaninae</taxon>
        <taxon>Amphibalanus</taxon>
    </lineage>
</organism>
<dbReference type="PANTHER" id="PTHR24247:SF265">
    <property type="entry name" value="MUSCARINIC ACETYLCHOLINE RECEPTOR DM1"/>
    <property type="match status" value="1"/>
</dbReference>
<proteinExistence type="inferred from homology"/>